<dbReference type="RefSeq" id="WP_162666791.1">
    <property type="nucleotide sequence ID" value="NZ_LR593886.1"/>
</dbReference>
<evidence type="ECO:0000256" key="2">
    <source>
        <dbReference type="SAM" id="MobiDB-lite"/>
    </source>
</evidence>
<dbReference type="EMBL" id="LR593886">
    <property type="protein sequence ID" value="VTR91849.1"/>
    <property type="molecule type" value="Genomic_DNA"/>
</dbReference>
<dbReference type="CDD" id="cd00397">
    <property type="entry name" value="DNA_BRE_C"/>
    <property type="match status" value="1"/>
</dbReference>
<reference evidence="4 5" key="1">
    <citation type="submission" date="2019-05" db="EMBL/GenBank/DDBJ databases">
        <authorList>
            <consortium name="Science for Life Laboratories"/>
        </authorList>
    </citation>
    <scope>NUCLEOTIDE SEQUENCE [LARGE SCALE GENOMIC DNA]</scope>
    <source>
        <strain evidence="4">Soil9</strain>
    </source>
</reference>
<dbReference type="InterPro" id="IPR002104">
    <property type="entry name" value="Integrase_catalytic"/>
</dbReference>
<dbReference type="PROSITE" id="PS51898">
    <property type="entry name" value="TYR_RECOMBINASE"/>
    <property type="match status" value="1"/>
</dbReference>
<dbReference type="AlphaFoldDB" id="A0A6P2CSD0"/>
<dbReference type="Gene3D" id="1.10.443.10">
    <property type="entry name" value="Intergrase catalytic core"/>
    <property type="match status" value="1"/>
</dbReference>
<organism evidence="4 5">
    <name type="scientific">Gemmata massiliana</name>
    <dbReference type="NCBI Taxonomy" id="1210884"/>
    <lineage>
        <taxon>Bacteria</taxon>
        <taxon>Pseudomonadati</taxon>
        <taxon>Planctomycetota</taxon>
        <taxon>Planctomycetia</taxon>
        <taxon>Gemmatales</taxon>
        <taxon>Gemmataceae</taxon>
        <taxon>Gemmata</taxon>
    </lineage>
</organism>
<evidence type="ECO:0000259" key="3">
    <source>
        <dbReference type="PROSITE" id="PS51898"/>
    </source>
</evidence>
<gene>
    <name evidence="4" type="ORF">SOIL9_58650</name>
</gene>
<sequence length="430" mass="47111">MAQGRTTIVEYKGEQLTLAELSERCGISAATLRARIAVYGRTVEEAASIPIRQKSTYGGRPAANVPRPVPKLKRHPSGRAYARWRTLGKINERYFGRYGSAEANTEYRRFATDWAAGKFDVSPETGMKNAGGVSVARLAERWMAHVRAYYLKDGVPTTEVKTCLAAARLMVDERGNTLAENFTPAELRTCREVLIARGYSRTTVNSYVNRVVKMFGWGVGQSMIPPAVHGALKLVEQLKAGRSAAPDRPRKKPATDAQIEATLPHLAPSDAARTTKLAAMVKLQRLTGMRPGEVCALSRDDLDMSADVWKYTVGATNKNRHRGKGQSYYFGPKAVEILRPYLEAAGDGPVFGEITNTYSHMITRASIRGGAGQWSPHQLRHALATEVAQRFRSLEHAAAAIGDSSAVASAVYIHVDPQERAKIEIARTMG</sequence>
<keyword evidence="1" id="KW-0233">DNA recombination</keyword>
<accession>A0A6P2CSD0</accession>
<dbReference type="Proteomes" id="UP000464178">
    <property type="component" value="Chromosome"/>
</dbReference>
<name>A0A6P2CSD0_9BACT</name>
<dbReference type="KEGG" id="gms:SOIL9_58650"/>
<dbReference type="InterPro" id="IPR013762">
    <property type="entry name" value="Integrase-like_cat_sf"/>
</dbReference>
<evidence type="ECO:0000313" key="5">
    <source>
        <dbReference type="Proteomes" id="UP000464178"/>
    </source>
</evidence>
<protein>
    <recommendedName>
        <fullName evidence="3">Tyr recombinase domain-containing protein</fullName>
    </recommendedName>
</protein>
<dbReference type="PANTHER" id="PTHR30349">
    <property type="entry name" value="PHAGE INTEGRASE-RELATED"/>
    <property type="match status" value="1"/>
</dbReference>
<dbReference type="PANTHER" id="PTHR30349:SF64">
    <property type="entry name" value="PROPHAGE INTEGRASE INTD-RELATED"/>
    <property type="match status" value="1"/>
</dbReference>
<dbReference type="InterPro" id="IPR050090">
    <property type="entry name" value="Tyrosine_recombinase_XerCD"/>
</dbReference>
<dbReference type="GO" id="GO:0003677">
    <property type="term" value="F:DNA binding"/>
    <property type="evidence" value="ECO:0007669"/>
    <property type="project" value="InterPro"/>
</dbReference>
<dbReference type="GO" id="GO:0006310">
    <property type="term" value="P:DNA recombination"/>
    <property type="evidence" value="ECO:0007669"/>
    <property type="project" value="UniProtKB-KW"/>
</dbReference>
<dbReference type="InterPro" id="IPR011010">
    <property type="entry name" value="DNA_brk_join_enz"/>
</dbReference>
<dbReference type="SUPFAM" id="SSF56349">
    <property type="entry name" value="DNA breaking-rejoining enzymes"/>
    <property type="match status" value="1"/>
</dbReference>
<keyword evidence="5" id="KW-1185">Reference proteome</keyword>
<feature type="region of interest" description="Disordered" evidence="2">
    <location>
        <begin position="55"/>
        <end position="74"/>
    </location>
</feature>
<feature type="domain" description="Tyr recombinase" evidence="3">
    <location>
        <begin position="249"/>
        <end position="425"/>
    </location>
</feature>
<dbReference type="GO" id="GO:0015074">
    <property type="term" value="P:DNA integration"/>
    <property type="evidence" value="ECO:0007669"/>
    <property type="project" value="InterPro"/>
</dbReference>
<evidence type="ECO:0000313" key="4">
    <source>
        <dbReference type="EMBL" id="VTR91849.1"/>
    </source>
</evidence>
<evidence type="ECO:0000256" key="1">
    <source>
        <dbReference type="ARBA" id="ARBA00023172"/>
    </source>
</evidence>
<proteinExistence type="predicted"/>
<dbReference type="Pfam" id="PF00589">
    <property type="entry name" value="Phage_integrase"/>
    <property type="match status" value="1"/>
</dbReference>